<dbReference type="InterPro" id="IPR017451">
    <property type="entry name" value="F-box-assoc_interact_dom"/>
</dbReference>
<dbReference type="Pfam" id="PF00646">
    <property type="entry name" value="F-box"/>
    <property type="match status" value="1"/>
</dbReference>
<dbReference type="InterPro" id="IPR036047">
    <property type="entry name" value="F-box-like_dom_sf"/>
</dbReference>
<dbReference type="InterPro" id="IPR001810">
    <property type="entry name" value="F-box_dom"/>
</dbReference>
<dbReference type="NCBIfam" id="TIGR01640">
    <property type="entry name" value="F_box_assoc_1"/>
    <property type="match status" value="1"/>
</dbReference>
<dbReference type="AlphaFoldDB" id="A0AAN7INP1"/>
<dbReference type="Gene3D" id="1.20.1280.50">
    <property type="match status" value="1"/>
</dbReference>
<name>A0AAN7INP1_QUERU</name>
<keyword evidence="3" id="KW-1185">Reference proteome</keyword>
<dbReference type="PROSITE" id="PS50181">
    <property type="entry name" value="FBOX"/>
    <property type="match status" value="1"/>
</dbReference>
<dbReference type="PANTHER" id="PTHR31672">
    <property type="entry name" value="BNACNNG10540D PROTEIN"/>
    <property type="match status" value="1"/>
</dbReference>
<reference evidence="2 3" key="1">
    <citation type="journal article" date="2023" name="G3 (Bethesda)">
        <title>A haplotype-resolved chromosome-scale genome for Quercus rubra L. provides insights into the genetics of adaptive traits for red oak species.</title>
        <authorList>
            <person name="Kapoor B."/>
            <person name="Jenkins J."/>
            <person name="Schmutz J."/>
            <person name="Zhebentyayeva T."/>
            <person name="Kuelheim C."/>
            <person name="Coggeshall M."/>
            <person name="Heim C."/>
            <person name="Lasky J.R."/>
            <person name="Leites L."/>
            <person name="Islam-Faridi N."/>
            <person name="Romero-Severson J."/>
            <person name="DeLeo V.L."/>
            <person name="Lucas S.M."/>
            <person name="Lazic D."/>
            <person name="Gailing O."/>
            <person name="Carlson J."/>
            <person name="Staton M."/>
        </authorList>
    </citation>
    <scope>NUCLEOTIDE SEQUENCE [LARGE SCALE GENOMIC DNA]</scope>
    <source>
        <strain evidence="2">Pseudo-F2</strain>
    </source>
</reference>
<dbReference type="EMBL" id="JAXUIC010000007">
    <property type="protein sequence ID" value="KAK4580720.1"/>
    <property type="molecule type" value="Genomic_DNA"/>
</dbReference>
<dbReference type="SUPFAM" id="SSF81383">
    <property type="entry name" value="F-box domain"/>
    <property type="match status" value="1"/>
</dbReference>
<dbReference type="Pfam" id="PF07734">
    <property type="entry name" value="FBA_1"/>
    <property type="match status" value="1"/>
</dbReference>
<sequence length="407" mass="46931">MSDNEKRWGFLPDEILTHIFHCLPIKSIIVCTFVSKTWKSLIKNPTFISTHLRHSHKNLLLFRLPTQPFEMFGTIPTGDREVYTLLHDDDDDDDFTKQQQHTRLDFPFHGPDLESHCPVFRVVDTCDGLLCLSDDLITYIDIFYLWNPCVRKILQLPYPNVTFGTHGGFDASLVFGFDPKTNDYKMVRVVTLVDTLDLRKDRPKVEVYSLFTNKWRMVKASLVPRCVLDGRAPQAFVNGALHWHVFTRVDDGSFHHFVLVFDLGDEVFSEMQLPQLPAYTYERMRLYSPISTCRNSIAFFHQDYYSHCLDIWVMKQYGVVSSWTKALSLTMTCQGGFLSRDYIRRAVGFTRSGKIVLDMGGGHLVLQDLETKESKDLGIIGYKYNFVDAYVESLILLDKAANGVVTY</sequence>
<proteinExistence type="predicted"/>
<dbReference type="Proteomes" id="UP001324115">
    <property type="component" value="Unassembled WGS sequence"/>
</dbReference>
<gene>
    <name evidence="2" type="ORF">RGQ29_024390</name>
</gene>
<dbReference type="InterPro" id="IPR006527">
    <property type="entry name" value="F-box-assoc_dom_typ1"/>
</dbReference>
<dbReference type="SMART" id="SM00256">
    <property type="entry name" value="FBOX"/>
    <property type="match status" value="1"/>
</dbReference>
<accession>A0AAN7INP1</accession>
<evidence type="ECO:0000259" key="1">
    <source>
        <dbReference type="PROSITE" id="PS50181"/>
    </source>
</evidence>
<feature type="domain" description="F-box" evidence="1">
    <location>
        <begin position="5"/>
        <end position="51"/>
    </location>
</feature>
<dbReference type="PANTHER" id="PTHR31672:SF10">
    <property type="entry name" value="F-BOX DOMAIN-CONTAINING PROTEIN"/>
    <property type="match status" value="1"/>
</dbReference>
<protein>
    <recommendedName>
        <fullName evidence="1">F-box domain-containing protein</fullName>
    </recommendedName>
</protein>
<comment type="caution">
    <text evidence="2">The sequence shown here is derived from an EMBL/GenBank/DDBJ whole genome shotgun (WGS) entry which is preliminary data.</text>
</comment>
<organism evidence="2 3">
    <name type="scientific">Quercus rubra</name>
    <name type="common">Northern red oak</name>
    <name type="synonym">Quercus borealis</name>
    <dbReference type="NCBI Taxonomy" id="3512"/>
    <lineage>
        <taxon>Eukaryota</taxon>
        <taxon>Viridiplantae</taxon>
        <taxon>Streptophyta</taxon>
        <taxon>Embryophyta</taxon>
        <taxon>Tracheophyta</taxon>
        <taxon>Spermatophyta</taxon>
        <taxon>Magnoliopsida</taxon>
        <taxon>eudicotyledons</taxon>
        <taxon>Gunneridae</taxon>
        <taxon>Pentapetalae</taxon>
        <taxon>rosids</taxon>
        <taxon>fabids</taxon>
        <taxon>Fagales</taxon>
        <taxon>Fagaceae</taxon>
        <taxon>Quercus</taxon>
    </lineage>
</organism>
<dbReference type="InterPro" id="IPR050796">
    <property type="entry name" value="SCF_F-box_component"/>
</dbReference>
<evidence type="ECO:0000313" key="3">
    <source>
        <dbReference type="Proteomes" id="UP001324115"/>
    </source>
</evidence>
<evidence type="ECO:0000313" key="2">
    <source>
        <dbReference type="EMBL" id="KAK4580720.1"/>
    </source>
</evidence>